<organism evidence="2 3">
    <name type="scientific">Enterobacter kobei</name>
    <dbReference type="NCBI Taxonomy" id="208224"/>
    <lineage>
        <taxon>Bacteria</taxon>
        <taxon>Pseudomonadati</taxon>
        <taxon>Pseudomonadota</taxon>
        <taxon>Gammaproteobacteria</taxon>
        <taxon>Enterobacterales</taxon>
        <taxon>Enterobacteriaceae</taxon>
        <taxon>Enterobacter</taxon>
        <taxon>Enterobacter cloacae complex</taxon>
    </lineage>
</organism>
<keyword evidence="3" id="KW-1185">Reference proteome</keyword>
<dbReference type="InterPro" id="IPR050678">
    <property type="entry name" value="DNA_Partitioning_ATPase"/>
</dbReference>
<evidence type="ECO:0000313" key="3">
    <source>
        <dbReference type="Proteomes" id="UP000250603"/>
    </source>
</evidence>
<accession>A0ABX9F113</accession>
<evidence type="ECO:0000259" key="1">
    <source>
        <dbReference type="Pfam" id="PF13614"/>
    </source>
</evidence>
<dbReference type="InterPro" id="IPR025669">
    <property type="entry name" value="AAA_dom"/>
</dbReference>
<evidence type="ECO:0000313" key="2">
    <source>
        <dbReference type="EMBL" id="RAY25866.1"/>
    </source>
</evidence>
<dbReference type="RefSeq" id="WP_023331121.1">
    <property type="nucleotide sequence ID" value="NZ_CABGMI010000025.1"/>
</dbReference>
<feature type="domain" description="AAA" evidence="1">
    <location>
        <begin position="5"/>
        <end position="208"/>
    </location>
</feature>
<dbReference type="Gene3D" id="3.40.50.300">
    <property type="entry name" value="P-loop containing nucleotide triphosphate hydrolases"/>
    <property type="match status" value="1"/>
</dbReference>
<gene>
    <name evidence="2" type="ORF">DP181_12515</name>
</gene>
<dbReference type="CDD" id="cd02042">
    <property type="entry name" value="ParAB_family"/>
    <property type="match status" value="1"/>
</dbReference>
<protein>
    <submittedName>
        <fullName evidence="2">ParA family protein</fullName>
    </submittedName>
</protein>
<sequence>MSITIYSMYNNKGGVGKTTLGFNIASQYAYNNPRTQVLVIDMCPQANISQYLLGGAHNGYRNNQTLQAQQTRGNVVGFFDWLLKGNSNFTNIRRSFKVQVNQYNNRLSDNLYLIAGDSFLESLTLALSYAVINPANRNAWPEFMTALRRLCTLEFDSQQYDNLVVFIDCNPSFSIYTQMALVSSDRLVIPMMADYSSLEGLKGITTLLYGIYPTAASQTYAQNIVTFHSQVAQYQLSLPKMDRFVFNNFTTNVGVATAYNSIQNDLSLFGYQLYSHHNHLFSPSQTPVNNVADWSNNYLSEVKDFHTSGKVSASLGIPLFLLPYQTNYTMPDGQNVNVVRARYLEARNNMSDLVATF</sequence>
<dbReference type="Proteomes" id="UP000250603">
    <property type="component" value="Unassembled WGS sequence"/>
</dbReference>
<dbReference type="PANTHER" id="PTHR13696">
    <property type="entry name" value="P-LOOP CONTAINING NUCLEOSIDE TRIPHOSPHATE HYDROLASE"/>
    <property type="match status" value="1"/>
</dbReference>
<reference evidence="2 3" key="1">
    <citation type="submission" date="2018-06" db="EMBL/GenBank/DDBJ databases">
        <title>ACT-28, a chromosomally-encoded AmpC with carbapenemase activity from Enterobacter kobei.</title>
        <authorList>
            <person name="Jousset A.B."/>
            <person name="Oueslati S."/>
            <person name="Bernabeu S."/>
            <person name="Takissian J."/>
            <person name="Creton E."/>
            <person name="Vogel A."/>
            <person name="Cotellon G."/>
            <person name="Bonnin R.A."/>
            <person name="Dortet L."/>
            <person name="Naas T."/>
        </authorList>
    </citation>
    <scope>NUCLEOTIDE SEQUENCE [LARGE SCALE GENOMIC DNA]</scope>
    <source>
        <strain evidence="2 3">149H6</strain>
    </source>
</reference>
<dbReference type="EMBL" id="QMCK01000037">
    <property type="protein sequence ID" value="RAY25866.1"/>
    <property type="molecule type" value="Genomic_DNA"/>
</dbReference>
<comment type="caution">
    <text evidence="2">The sequence shown here is derived from an EMBL/GenBank/DDBJ whole genome shotgun (WGS) entry which is preliminary data.</text>
</comment>
<name>A0ABX9F113_9ENTR</name>
<dbReference type="PANTHER" id="PTHR13696:SF99">
    <property type="entry name" value="COBYRINIC ACID AC-DIAMIDE SYNTHASE"/>
    <property type="match status" value="1"/>
</dbReference>
<proteinExistence type="predicted"/>
<dbReference type="Pfam" id="PF13614">
    <property type="entry name" value="AAA_31"/>
    <property type="match status" value="1"/>
</dbReference>
<dbReference type="SUPFAM" id="SSF52540">
    <property type="entry name" value="P-loop containing nucleoside triphosphate hydrolases"/>
    <property type="match status" value="1"/>
</dbReference>
<dbReference type="InterPro" id="IPR027417">
    <property type="entry name" value="P-loop_NTPase"/>
</dbReference>